<feature type="compositionally biased region" description="Polar residues" evidence="3">
    <location>
        <begin position="601"/>
        <end position="613"/>
    </location>
</feature>
<feature type="region of interest" description="Disordered" evidence="3">
    <location>
        <begin position="862"/>
        <end position="889"/>
    </location>
</feature>
<dbReference type="Gene3D" id="3.30.710.10">
    <property type="entry name" value="Potassium Channel Kv1.1, Chain A"/>
    <property type="match status" value="1"/>
</dbReference>
<evidence type="ECO:0000313" key="6">
    <source>
        <dbReference type="Proteomes" id="UP000728185"/>
    </source>
</evidence>
<evidence type="ECO:0000256" key="1">
    <source>
        <dbReference type="ARBA" id="ARBA00004496"/>
    </source>
</evidence>
<feature type="compositionally biased region" description="Basic and acidic residues" evidence="3">
    <location>
        <begin position="514"/>
        <end position="528"/>
    </location>
</feature>
<feature type="region of interest" description="Disordered" evidence="3">
    <location>
        <begin position="1"/>
        <end position="72"/>
    </location>
</feature>
<gene>
    <name evidence="5" type="ORF">FBUS_07663</name>
</gene>
<dbReference type="OrthoDB" id="10034757at2759"/>
<feature type="region of interest" description="Disordered" evidence="3">
    <location>
        <begin position="170"/>
        <end position="198"/>
    </location>
</feature>
<feature type="region of interest" description="Disordered" evidence="3">
    <location>
        <begin position="1213"/>
        <end position="1232"/>
    </location>
</feature>
<feature type="region of interest" description="Disordered" evidence="3">
    <location>
        <begin position="498"/>
        <end position="622"/>
    </location>
</feature>
<keyword evidence="2" id="KW-0963">Cytoplasm</keyword>
<dbReference type="Pfam" id="PF16017">
    <property type="entry name" value="BTB_3"/>
    <property type="match status" value="2"/>
</dbReference>
<feature type="compositionally biased region" description="Basic and acidic residues" evidence="3">
    <location>
        <begin position="389"/>
        <end position="400"/>
    </location>
</feature>
<organism evidence="5 6">
    <name type="scientific">Fasciolopsis buskii</name>
    <dbReference type="NCBI Taxonomy" id="27845"/>
    <lineage>
        <taxon>Eukaryota</taxon>
        <taxon>Metazoa</taxon>
        <taxon>Spiralia</taxon>
        <taxon>Lophotrochozoa</taxon>
        <taxon>Platyhelminthes</taxon>
        <taxon>Trematoda</taxon>
        <taxon>Digenea</taxon>
        <taxon>Plagiorchiida</taxon>
        <taxon>Echinostomata</taxon>
        <taxon>Echinostomatoidea</taxon>
        <taxon>Fasciolidae</taxon>
        <taxon>Fasciolopsis</taxon>
    </lineage>
</organism>
<feature type="compositionally biased region" description="Polar residues" evidence="3">
    <location>
        <begin position="862"/>
        <end position="878"/>
    </location>
</feature>
<dbReference type="GO" id="GO:0042327">
    <property type="term" value="P:positive regulation of phosphorylation"/>
    <property type="evidence" value="ECO:0007669"/>
    <property type="project" value="TreeGrafter"/>
</dbReference>
<dbReference type="PANTHER" id="PTHR21637:SF0">
    <property type="entry name" value="AT10158P"/>
    <property type="match status" value="1"/>
</dbReference>
<feature type="compositionally biased region" description="Basic and acidic residues" evidence="3">
    <location>
        <begin position="1"/>
        <end position="17"/>
    </location>
</feature>
<dbReference type="EMBL" id="LUCM01002610">
    <property type="protein sequence ID" value="KAA0197094.1"/>
    <property type="molecule type" value="Genomic_DNA"/>
</dbReference>
<name>A0A8E0S1Q9_9TREM</name>
<feature type="region of interest" description="Disordered" evidence="3">
    <location>
        <begin position="961"/>
        <end position="982"/>
    </location>
</feature>
<accession>A0A8E0S1Q9</accession>
<keyword evidence="6" id="KW-1185">Reference proteome</keyword>
<comment type="caution">
    <text evidence="5">The sequence shown here is derived from an EMBL/GenBank/DDBJ whole genome shotgun (WGS) entry which is preliminary data.</text>
</comment>
<feature type="compositionally biased region" description="Low complexity" evidence="3">
    <location>
        <begin position="36"/>
        <end position="51"/>
    </location>
</feature>
<feature type="compositionally biased region" description="Basic and acidic residues" evidence="3">
    <location>
        <begin position="1271"/>
        <end position="1280"/>
    </location>
</feature>
<feature type="compositionally biased region" description="Polar residues" evidence="3">
    <location>
        <begin position="357"/>
        <end position="367"/>
    </location>
</feature>
<feature type="region of interest" description="Disordered" evidence="3">
    <location>
        <begin position="767"/>
        <end position="789"/>
    </location>
</feature>
<feature type="compositionally biased region" description="Basic residues" evidence="3">
    <location>
        <begin position="415"/>
        <end position="430"/>
    </location>
</feature>
<dbReference type="SUPFAM" id="SSF54695">
    <property type="entry name" value="POZ domain"/>
    <property type="match status" value="1"/>
</dbReference>
<feature type="compositionally biased region" description="Polar residues" evidence="3">
    <location>
        <begin position="433"/>
        <end position="444"/>
    </location>
</feature>
<feature type="compositionally biased region" description="Low complexity" evidence="3">
    <location>
        <begin position="312"/>
        <end position="326"/>
    </location>
</feature>
<sequence>MSAAEAHVEISDGDPTKFRLLFSSPESSSTGVRRNSAGSDSPPSTSSSSSPQRITAEDTIPMNNDVTVSRKSDPLSVHHVVKFKPCLVLRPSSSSSPRSATGISGHPSFQSSFADTSGDLIANGCLSDPLPFSTISSSTGEIGLRNPSASGNMMQYTTRSSLKPCRLLGRTHRTGFSSPPPPPSSRLQASISSEPRRRHSYMELMKKRASQSRSPPPPAEVVRAFDEVSFPDTLHTSQNGDQLEDEEDESSRDPANAFGFVSHRSLLMNGDNQSASADSGPRVISRDSTPPLAQAVVAALKQNQHNLFRPGTTATTTTTTSTASSSRFSPVYLSDENETGNSNGRTGTRRHRGNVTQKADSSNTDSASYIDDDDDDDPGRGTRATLTHADGHANDLDRESGYGASCSSSSVRLRFSSRRDKRRQKRRTQRRTSVGTSTAETHSSPCEEGDKGGDALDNTSHSHKVSAGLINSHSSPNSHSMPTVAGEFGDLISSARRANTCRTSSNRHKRNRVRILDDEHQQQNHTDHNSPCITSACPTEHLVGHNRRPAQSEGFISSGESQPRNGNDRNGDDDDSESPDPAHTHSSAPSYSYSVHRYSIDTGSAPSIPTSDTEANRVESDAFEAVVESSPLLDLATAGLAPGAAMPPPPNAVPSASILVMSTSSQAHHTTSSFSPFTSLSSGRGAWHQDASPGLPLAHVSPYHPETQIDAFHGNAAGYAPVYSAQSCFCPTHSHETQLSWWESSNCPWYGPGDISSAFHPALLGSRSRQSSTNLPTLPPCPGAHPTSVPCSCRPSTSLSAPFADEIGSSPPPQQQQDDSNSPDLPNNDDGPPVTAWNDAGGVPVAPRQSILSSWSMVPLRTRTSPGSSFSTTRSQRLIESGRSHSAMEQRRYSAPCPEPIYEVNLASPINPLVHNPTPTRVSLVVDNVRFIVDAQVLQAHPDTMLGRMISSHFSESNRLVDTSSTIHPGTSSQRPDSRPHPPDILVAQNSSISAHLFRAVLDYYLLGHISCPPGVPVQELKETCDYFLIPFNHHTVRCANLRAFLHELSNDGARANFAGFLETHILSLLVKCARTGERECHVVIVTDDETIVWDPEFPPQMPENELQSHIIYSTHMFRFLKYIENREVAKQVLLERGLKKIRIGIEGYPTRKDRMKFRPGLRPEAIYNYVQCPFLRMSWEEEENKSRHVDFQCVKSKSVSDLTTGLEQAVVDPLPPPHHVTRSPLRLVSPERPDLRSASFAAQVDSLDPDGPLVLEGTASSPPVGAFDPEEPHSGELLRARTISPILAQSPIPADREDDDEEEQQQRSPSNLEPHSPNPVS</sequence>
<feature type="compositionally biased region" description="Polar residues" evidence="3">
    <location>
        <begin position="961"/>
        <end position="975"/>
    </location>
</feature>
<evidence type="ECO:0000256" key="2">
    <source>
        <dbReference type="ARBA" id="ARBA00022490"/>
    </source>
</evidence>
<evidence type="ECO:0000256" key="3">
    <source>
        <dbReference type="SAM" id="MobiDB-lite"/>
    </source>
</evidence>
<dbReference type="InterPro" id="IPR039886">
    <property type="entry name" value="BTBD10/KCTD20"/>
</dbReference>
<feature type="compositionally biased region" description="Basic and acidic residues" evidence="3">
    <location>
        <begin position="880"/>
        <end position="889"/>
    </location>
</feature>
<feature type="compositionally biased region" description="Low complexity" evidence="3">
    <location>
        <begin position="405"/>
        <end position="414"/>
    </location>
</feature>
<dbReference type="GO" id="GO:0005737">
    <property type="term" value="C:cytoplasm"/>
    <property type="evidence" value="ECO:0007669"/>
    <property type="project" value="UniProtKB-SubCell"/>
</dbReference>
<feature type="domain" description="BTBD10/KCTD20 BTB/POZ" evidence="4">
    <location>
        <begin position="991"/>
        <end position="1046"/>
    </location>
</feature>
<comment type="subcellular location">
    <subcellularLocation>
        <location evidence="1">Cytoplasm</location>
    </subcellularLocation>
</comment>
<feature type="domain" description="BTBD10/KCTD20 BTB/POZ" evidence="4">
    <location>
        <begin position="921"/>
        <end position="957"/>
    </location>
</feature>
<feature type="region of interest" description="Disordered" evidence="3">
    <location>
        <begin position="229"/>
        <end position="256"/>
    </location>
</feature>
<protein>
    <submittedName>
        <fullName evidence="5">Dolichyl-diphosphooligosaccharide--protein glycosyltransferase subunit STT3B</fullName>
    </submittedName>
</protein>
<feature type="compositionally biased region" description="Low complexity" evidence="3">
    <location>
        <begin position="815"/>
        <end position="833"/>
    </location>
</feature>
<feature type="compositionally biased region" description="Polar residues" evidence="3">
    <location>
        <begin position="584"/>
        <end position="593"/>
    </location>
</feature>
<feature type="compositionally biased region" description="Polar residues" evidence="3">
    <location>
        <begin position="767"/>
        <end position="776"/>
    </location>
</feature>
<feature type="region of interest" description="Disordered" evidence="3">
    <location>
        <begin position="802"/>
        <end position="843"/>
    </location>
</feature>
<evidence type="ECO:0000313" key="5">
    <source>
        <dbReference type="EMBL" id="KAA0197094.1"/>
    </source>
</evidence>
<feature type="compositionally biased region" description="Polar residues" evidence="3">
    <location>
        <begin position="554"/>
        <end position="563"/>
    </location>
</feature>
<dbReference type="InterPro" id="IPR011333">
    <property type="entry name" value="SKP1/BTB/POZ_sf"/>
</dbReference>
<dbReference type="Proteomes" id="UP000728185">
    <property type="component" value="Unassembled WGS sequence"/>
</dbReference>
<reference evidence="5" key="1">
    <citation type="submission" date="2019-05" db="EMBL/GenBank/DDBJ databases">
        <title>Annotation for the trematode Fasciolopsis buski.</title>
        <authorList>
            <person name="Choi Y.-J."/>
        </authorList>
    </citation>
    <scope>NUCLEOTIDE SEQUENCE</scope>
    <source>
        <strain evidence="5">HT</strain>
        <tissue evidence="5">Whole worm</tissue>
    </source>
</reference>
<feature type="region of interest" description="Disordered" evidence="3">
    <location>
        <begin position="1243"/>
        <end position="1322"/>
    </location>
</feature>
<feature type="compositionally biased region" description="Polar residues" evidence="3">
    <location>
        <begin position="24"/>
        <end position="33"/>
    </location>
</feature>
<dbReference type="InterPro" id="IPR039885">
    <property type="entry name" value="BTBD10/KCTD20_BTB/POZ"/>
</dbReference>
<evidence type="ECO:0000259" key="4">
    <source>
        <dbReference type="Pfam" id="PF16017"/>
    </source>
</evidence>
<dbReference type="PANTHER" id="PTHR21637">
    <property type="entry name" value="BTB/POZ DOMAIN-CONTAINING PROTEIN 10-RELATED"/>
    <property type="match status" value="1"/>
</dbReference>
<proteinExistence type="predicted"/>
<feature type="region of interest" description="Disordered" evidence="3">
    <location>
        <begin position="307"/>
        <end position="461"/>
    </location>
</feature>